<evidence type="ECO:0000313" key="3">
    <source>
        <dbReference type="Proteomes" id="UP001291912"/>
    </source>
</evidence>
<evidence type="ECO:0000313" key="2">
    <source>
        <dbReference type="EMBL" id="MDZ8162786.1"/>
    </source>
</evidence>
<dbReference type="Proteomes" id="UP001291912">
    <property type="component" value="Unassembled WGS sequence"/>
</dbReference>
<dbReference type="InterPro" id="IPR035985">
    <property type="entry name" value="Ubiquitin-activating_enz"/>
</dbReference>
<dbReference type="CDD" id="cd00757">
    <property type="entry name" value="ThiF_MoeB_HesA_family"/>
    <property type="match status" value="1"/>
</dbReference>
<organism evidence="2 3">
    <name type="scientific">Microbacterium aquimaris</name>
    <dbReference type="NCBI Taxonomy" id="459816"/>
    <lineage>
        <taxon>Bacteria</taxon>
        <taxon>Bacillati</taxon>
        <taxon>Actinomycetota</taxon>
        <taxon>Actinomycetes</taxon>
        <taxon>Micrococcales</taxon>
        <taxon>Microbacteriaceae</taxon>
        <taxon>Microbacterium</taxon>
    </lineage>
</organism>
<dbReference type="PANTHER" id="PTHR43267">
    <property type="entry name" value="TRNA THREONYLCARBAMOYLADENOSINE DEHYDRATASE"/>
    <property type="match status" value="1"/>
</dbReference>
<gene>
    <name evidence="2" type="ORF">R2Q92_13180</name>
</gene>
<feature type="domain" description="Rhodanese" evidence="1">
    <location>
        <begin position="281"/>
        <end position="367"/>
    </location>
</feature>
<dbReference type="Pfam" id="PF00899">
    <property type="entry name" value="ThiF"/>
    <property type="match status" value="1"/>
</dbReference>
<keyword evidence="3" id="KW-1185">Reference proteome</keyword>
<dbReference type="PROSITE" id="PS50206">
    <property type="entry name" value="RHODANESE_3"/>
    <property type="match status" value="1"/>
</dbReference>
<protein>
    <submittedName>
        <fullName evidence="2">ThiF family adenylyltransferase</fullName>
    </submittedName>
</protein>
<accession>A0ABU5N9R0</accession>
<dbReference type="InterPro" id="IPR045886">
    <property type="entry name" value="ThiF/MoeB/HesA"/>
</dbReference>
<comment type="caution">
    <text evidence="2">The sequence shown here is derived from an EMBL/GenBank/DDBJ whole genome shotgun (WGS) entry which is preliminary data.</text>
</comment>
<dbReference type="PANTHER" id="PTHR43267:SF1">
    <property type="entry name" value="TRNA THREONYLCARBAMOYLADENOSINE DEHYDRATASE"/>
    <property type="match status" value="1"/>
</dbReference>
<reference evidence="2 3" key="1">
    <citation type="submission" date="2023-10" db="EMBL/GenBank/DDBJ databases">
        <title>Microbacterium xanthum sp. nov., isolated from seaweed.</title>
        <authorList>
            <person name="Lee S.D."/>
        </authorList>
    </citation>
    <scope>NUCLEOTIDE SEQUENCE [LARGE SCALE GENOMIC DNA]</scope>
    <source>
        <strain evidence="2 3">KCTC 19124</strain>
    </source>
</reference>
<name>A0ABU5N9R0_9MICO</name>
<dbReference type="Gene3D" id="3.40.50.720">
    <property type="entry name" value="NAD(P)-binding Rossmann-like Domain"/>
    <property type="match status" value="1"/>
</dbReference>
<keyword evidence="2" id="KW-0548">Nucleotidyltransferase</keyword>
<sequence length="369" mass="37834">MTFPPLVAPVDALIPDEASRTARHHALPQVGDAGQRRLAAARIAVVGAGGLGSPVILALAAAGVGMLRIIDDDHVEVSNLQRQIIHDLDTIGDAKAESAARRARALSRAIRVETVTERLGADNAGRLLDGCDLVIDGSDSFATRDVVDAACARLGVPVVWGSVLGGFAQVTVFWATPPEPATGIRLSDLFPPGAAGEPPNCATAGVLGTLCLHAGAVMATEAVKLVMGVGEPLFGRICVLDAFGAKQRELPLRPSPTPIAGTATPAIGRVSVATLRATLDDDRAPTLLDVREAEEVAGGRIPGAVHIPLAHVLADPLVAGAARVVVVCERGPRAERAAEALRAAGVEATVLDGGMAAWRAAQRRAVGVA</sequence>
<dbReference type="InterPro" id="IPR000594">
    <property type="entry name" value="ThiF_NAD_FAD-bd"/>
</dbReference>
<dbReference type="EMBL" id="JAWJYN010000003">
    <property type="protein sequence ID" value="MDZ8162786.1"/>
    <property type="molecule type" value="Genomic_DNA"/>
</dbReference>
<dbReference type="SUPFAM" id="SSF69572">
    <property type="entry name" value="Activating enzymes of the ubiquitin-like proteins"/>
    <property type="match status" value="1"/>
</dbReference>
<dbReference type="Pfam" id="PF00581">
    <property type="entry name" value="Rhodanese"/>
    <property type="match status" value="1"/>
</dbReference>
<evidence type="ECO:0000259" key="1">
    <source>
        <dbReference type="PROSITE" id="PS50206"/>
    </source>
</evidence>
<dbReference type="InterPro" id="IPR001763">
    <property type="entry name" value="Rhodanese-like_dom"/>
</dbReference>
<dbReference type="SMART" id="SM00450">
    <property type="entry name" value="RHOD"/>
    <property type="match status" value="1"/>
</dbReference>
<keyword evidence="2" id="KW-0808">Transferase</keyword>
<dbReference type="GO" id="GO:0016779">
    <property type="term" value="F:nucleotidyltransferase activity"/>
    <property type="evidence" value="ECO:0007669"/>
    <property type="project" value="UniProtKB-KW"/>
</dbReference>
<dbReference type="InterPro" id="IPR036873">
    <property type="entry name" value="Rhodanese-like_dom_sf"/>
</dbReference>
<dbReference type="Gene3D" id="3.40.250.10">
    <property type="entry name" value="Rhodanese-like domain"/>
    <property type="match status" value="1"/>
</dbReference>
<proteinExistence type="predicted"/>
<dbReference type="RefSeq" id="WP_194422850.1">
    <property type="nucleotide sequence ID" value="NZ_BAAAPT010000001.1"/>
</dbReference>